<evidence type="ECO:0000256" key="1">
    <source>
        <dbReference type="ARBA" id="ARBA00001947"/>
    </source>
</evidence>
<dbReference type="InterPro" id="IPR053138">
    <property type="entry name" value="N-alpha-Ac-DABA_deacetylase"/>
</dbReference>
<dbReference type="Gene3D" id="3.40.630.10">
    <property type="entry name" value="Zn peptidases"/>
    <property type="match status" value="1"/>
</dbReference>
<dbReference type="Pfam" id="PF24827">
    <property type="entry name" value="AstE_AspA_cat"/>
    <property type="match status" value="1"/>
</dbReference>
<dbReference type="PANTHER" id="PTHR37326">
    <property type="entry name" value="BLL3975 PROTEIN"/>
    <property type="match status" value="1"/>
</dbReference>
<dbReference type="InterPro" id="IPR043795">
    <property type="entry name" value="N-alpha-Ac-DABA-like"/>
</dbReference>
<keyword evidence="3" id="KW-0378">Hydrolase</keyword>
<dbReference type="Proteomes" id="UP000271227">
    <property type="component" value="Unassembled WGS sequence"/>
</dbReference>
<comment type="caution">
    <text evidence="6">The sequence shown here is derived from an EMBL/GenBank/DDBJ whole genome shotgun (WGS) entry which is preliminary data.</text>
</comment>
<dbReference type="AlphaFoldDB" id="A0A3M0C4V7"/>
<dbReference type="InParanoid" id="A0A3M0C4V7"/>
<dbReference type="InterPro" id="IPR055438">
    <property type="entry name" value="AstE_AspA_cat"/>
</dbReference>
<organism evidence="6 7">
    <name type="scientific">Eilatimonas milleporae</name>
    <dbReference type="NCBI Taxonomy" id="911205"/>
    <lineage>
        <taxon>Bacteria</taxon>
        <taxon>Pseudomonadati</taxon>
        <taxon>Pseudomonadota</taxon>
        <taxon>Alphaproteobacteria</taxon>
        <taxon>Kordiimonadales</taxon>
        <taxon>Kordiimonadaceae</taxon>
        <taxon>Eilatimonas</taxon>
    </lineage>
</organism>
<dbReference type="SUPFAM" id="SSF53187">
    <property type="entry name" value="Zn-dependent exopeptidases"/>
    <property type="match status" value="1"/>
</dbReference>
<evidence type="ECO:0000313" key="7">
    <source>
        <dbReference type="Proteomes" id="UP000271227"/>
    </source>
</evidence>
<name>A0A3M0C4V7_9PROT</name>
<proteinExistence type="predicted"/>
<dbReference type="GO" id="GO:0016811">
    <property type="term" value="F:hydrolase activity, acting on carbon-nitrogen (but not peptide) bonds, in linear amides"/>
    <property type="evidence" value="ECO:0007669"/>
    <property type="project" value="InterPro"/>
</dbReference>
<dbReference type="OrthoDB" id="9782876at2"/>
<evidence type="ECO:0000256" key="3">
    <source>
        <dbReference type="ARBA" id="ARBA00022801"/>
    </source>
</evidence>
<reference evidence="6 7" key="1">
    <citation type="submission" date="2018-10" db="EMBL/GenBank/DDBJ databases">
        <title>Genomic Encyclopedia of Archaeal and Bacterial Type Strains, Phase II (KMG-II): from individual species to whole genera.</title>
        <authorList>
            <person name="Goeker M."/>
        </authorList>
    </citation>
    <scope>NUCLEOTIDE SEQUENCE [LARGE SCALE GENOMIC DNA]</scope>
    <source>
        <strain evidence="6 7">DSM 25217</strain>
    </source>
</reference>
<dbReference type="RefSeq" id="WP_121939116.1">
    <property type="nucleotide sequence ID" value="NZ_REFR01000012.1"/>
</dbReference>
<dbReference type="GO" id="GO:0016788">
    <property type="term" value="F:hydrolase activity, acting on ester bonds"/>
    <property type="evidence" value="ECO:0007669"/>
    <property type="project" value="InterPro"/>
</dbReference>
<evidence type="ECO:0000259" key="5">
    <source>
        <dbReference type="Pfam" id="PF24827"/>
    </source>
</evidence>
<evidence type="ECO:0000313" key="6">
    <source>
        <dbReference type="EMBL" id="RMB04854.1"/>
    </source>
</evidence>
<feature type="domain" description="Succinylglutamate desuccinylase/Aspartoacylase catalytic" evidence="5">
    <location>
        <begin position="47"/>
        <end position="225"/>
    </location>
</feature>
<accession>A0A3M0C4V7</accession>
<keyword evidence="2" id="KW-0479">Metal-binding</keyword>
<dbReference type="GO" id="GO:0046872">
    <property type="term" value="F:metal ion binding"/>
    <property type="evidence" value="ECO:0007669"/>
    <property type="project" value="UniProtKB-KW"/>
</dbReference>
<gene>
    <name evidence="6" type="ORF">BXY39_2424</name>
</gene>
<keyword evidence="4" id="KW-0862">Zinc</keyword>
<dbReference type="PANTHER" id="PTHR37326:SF2">
    <property type="entry name" value="SUCCINYLGLUTAMATE DESUCCINYLASE_ASPARTOACYLASE FAMILY PROTEIN"/>
    <property type="match status" value="1"/>
</dbReference>
<evidence type="ECO:0000256" key="2">
    <source>
        <dbReference type="ARBA" id="ARBA00022723"/>
    </source>
</evidence>
<evidence type="ECO:0000256" key="4">
    <source>
        <dbReference type="ARBA" id="ARBA00022833"/>
    </source>
</evidence>
<keyword evidence="7" id="KW-1185">Reference proteome</keyword>
<protein>
    <recommendedName>
        <fullName evidence="5">Succinylglutamate desuccinylase/Aspartoacylase catalytic domain-containing protein</fullName>
    </recommendedName>
</protein>
<comment type="cofactor">
    <cofactor evidence="1">
        <name>Zn(2+)</name>
        <dbReference type="ChEBI" id="CHEBI:29105"/>
    </cofactor>
</comment>
<dbReference type="PIRSF" id="PIRSF039012">
    <property type="entry name" value="ASP"/>
    <property type="match status" value="1"/>
</dbReference>
<sequence>MPLRGAFSFQGQAIPAGSRATVPVPLPGQSRFTPTLMPVHIVHGKRNGPTLFVTAAIHGDEIGGIDIVRRLLRHTALKRLKGTLIAVPVVNMYGFLQHMRYLPDRRDLNRSFPGREQGSLAARVAHVLRTEIIDRSDYGVDLHTGANHRTNFPHIRANLNDPETKKLAHAFNTAVIVNANLRDGSLRQYALEAGKPVLLYEAGEAFRFDPTATKAGVRGLVGVLAELGMIAKRRKPKPHATLEALSSHWVRASRSGIVTPTVKPGDRVLGGQRLASISDLTGEDHMDVLAEDDGMVLGMNQMPNVNEGDALFHIAMFKSPARAEVAVDAFHLSLEGLGEEDYPAHVPED</sequence>
<dbReference type="CDD" id="cd06251">
    <property type="entry name" value="M14_ASTE_ASPA-like"/>
    <property type="match status" value="1"/>
</dbReference>
<dbReference type="EMBL" id="REFR01000012">
    <property type="protein sequence ID" value="RMB04854.1"/>
    <property type="molecule type" value="Genomic_DNA"/>
</dbReference>